<dbReference type="EMBL" id="KB644413">
    <property type="protein sequence ID" value="EPS31290.1"/>
    <property type="molecule type" value="Genomic_DNA"/>
</dbReference>
<reference evidence="2 3" key="1">
    <citation type="journal article" date="2013" name="PLoS ONE">
        <title>Genomic and secretomic analyses reveal unique features of the lignocellulolytic enzyme system of Penicillium decumbens.</title>
        <authorList>
            <person name="Liu G."/>
            <person name="Zhang L."/>
            <person name="Wei X."/>
            <person name="Zou G."/>
            <person name="Qin Y."/>
            <person name="Ma L."/>
            <person name="Li J."/>
            <person name="Zheng H."/>
            <person name="Wang S."/>
            <person name="Wang C."/>
            <person name="Xun L."/>
            <person name="Zhao G.-P."/>
            <person name="Zhou Z."/>
            <person name="Qu Y."/>
        </authorList>
    </citation>
    <scope>NUCLEOTIDE SEQUENCE [LARGE SCALE GENOMIC DNA]</scope>
    <source>
        <strain evidence="3">114-2 / CGMCC 5302</strain>
    </source>
</reference>
<dbReference type="AlphaFoldDB" id="S7ZKZ1"/>
<sequence length="192" mass="20991">MKSRAYERGGIVAIRGEEEHPYKRSKAQGLHATAQVATHPRTHYSHRRPSQQPADDPWRKRCTSTQPRHLACHLPLTSASPRLTHHAPSAHLPFLADARNVDASIAPRSVLKNDHALTRSIPLAPPSILLYCTAAFDLKGGIAYIAISLYNSNCTTNKKDGEALKALAPNHLQVTPTPKPTCQLRTPVGVSP</sequence>
<dbReference type="HOGENOM" id="CLU_1415621_0_0_1"/>
<evidence type="ECO:0000313" key="2">
    <source>
        <dbReference type="EMBL" id="EPS31290.1"/>
    </source>
</evidence>
<dbReference type="Proteomes" id="UP000019376">
    <property type="component" value="Unassembled WGS sequence"/>
</dbReference>
<gene>
    <name evidence="2" type="ORF">PDE_06245</name>
</gene>
<proteinExistence type="predicted"/>
<evidence type="ECO:0000256" key="1">
    <source>
        <dbReference type="SAM" id="MobiDB-lite"/>
    </source>
</evidence>
<keyword evidence="3" id="KW-1185">Reference proteome</keyword>
<feature type="compositionally biased region" description="Basic residues" evidence="1">
    <location>
        <begin position="40"/>
        <end position="49"/>
    </location>
</feature>
<protein>
    <submittedName>
        <fullName evidence="2">Uncharacterized protein</fullName>
    </submittedName>
</protein>
<evidence type="ECO:0000313" key="3">
    <source>
        <dbReference type="Proteomes" id="UP000019376"/>
    </source>
</evidence>
<feature type="region of interest" description="Disordered" evidence="1">
    <location>
        <begin position="16"/>
        <end position="62"/>
    </location>
</feature>
<name>S7ZKZ1_PENO1</name>
<organism evidence="2 3">
    <name type="scientific">Penicillium oxalicum (strain 114-2 / CGMCC 5302)</name>
    <name type="common">Penicillium decumbens</name>
    <dbReference type="NCBI Taxonomy" id="933388"/>
    <lineage>
        <taxon>Eukaryota</taxon>
        <taxon>Fungi</taxon>
        <taxon>Dikarya</taxon>
        <taxon>Ascomycota</taxon>
        <taxon>Pezizomycotina</taxon>
        <taxon>Eurotiomycetes</taxon>
        <taxon>Eurotiomycetidae</taxon>
        <taxon>Eurotiales</taxon>
        <taxon>Aspergillaceae</taxon>
        <taxon>Penicillium</taxon>
    </lineage>
</organism>
<accession>S7ZKZ1</accession>